<dbReference type="Proteomes" id="UP001600888">
    <property type="component" value="Unassembled WGS sequence"/>
</dbReference>
<reference evidence="1 2" key="1">
    <citation type="submission" date="2024-03" db="EMBL/GenBank/DDBJ databases">
        <title>A high-quality draft genome sequence of Diaporthe vaccinii, a causative agent of upright dieback and viscid rot disease in cranberry plants.</title>
        <authorList>
            <person name="Sarrasin M."/>
            <person name="Lang B.F."/>
            <person name="Burger G."/>
        </authorList>
    </citation>
    <scope>NUCLEOTIDE SEQUENCE [LARGE SCALE GENOMIC DNA]</scope>
    <source>
        <strain evidence="1 2">IS7</strain>
    </source>
</reference>
<proteinExistence type="predicted"/>
<evidence type="ECO:0000313" key="1">
    <source>
        <dbReference type="EMBL" id="KAL2281642.1"/>
    </source>
</evidence>
<gene>
    <name evidence="1" type="ORF">FJTKL_11528</name>
</gene>
<name>A0ABR4EGS3_9PEZI</name>
<evidence type="ECO:0000313" key="2">
    <source>
        <dbReference type="Proteomes" id="UP001600888"/>
    </source>
</evidence>
<sequence>MRLRLTRRRGKSNGGHALSCPMRVRVRARQLLQKCWPCASISSGRELDSPALCKYVVVSSLDVTID</sequence>
<accession>A0ABR4EGS3</accession>
<protein>
    <submittedName>
        <fullName evidence="1">Uncharacterized protein</fullName>
    </submittedName>
</protein>
<comment type="caution">
    <text evidence="1">The sequence shown here is derived from an EMBL/GenBank/DDBJ whole genome shotgun (WGS) entry which is preliminary data.</text>
</comment>
<organism evidence="1 2">
    <name type="scientific">Diaporthe vaccinii</name>
    <dbReference type="NCBI Taxonomy" id="105482"/>
    <lineage>
        <taxon>Eukaryota</taxon>
        <taxon>Fungi</taxon>
        <taxon>Dikarya</taxon>
        <taxon>Ascomycota</taxon>
        <taxon>Pezizomycotina</taxon>
        <taxon>Sordariomycetes</taxon>
        <taxon>Sordariomycetidae</taxon>
        <taxon>Diaporthales</taxon>
        <taxon>Diaporthaceae</taxon>
        <taxon>Diaporthe</taxon>
        <taxon>Diaporthe eres species complex</taxon>
    </lineage>
</organism>
<keyword evidence="2" id="KW-1185">Reference proteome</keyword>
<dbReference type="EMBL" id="JBAWTH010000056">
    <property type="protein sequence ID" value="KAL2281642.1"/>
    <property type="molecule type" value="Genomic_DNA"/>
</dbReference>